<keyword evidence="5" id="KW-1185">Reference proteome</keyword>
<keyword evidence="4" id="KW-0378">Hydrolase</keyword>
<organism evidence="4 5">
    <name type="scientific">Sandaracinus amylolyticus</name>
    <dbReference type="NCBI Taxonomy" id="927083"/>
    <lineage>
        <taxon>Bacteria</taxon>
        <taxon>Pseudomonadati</taxon>
        <taxon>Myxococcota</taxon>
        <taxon>Polyangia</taxon>
        <taxon>Polyangiales</taxon>
        <taxon>Sandaracinaceae</taxon>
        <taxon>Sandaracinus</taxon>
    </lineage>
</organism>
<comment type="similarity">
    <text evidence="2">Belongs to the band 7/mec-2 family.</text>
</comment>
<accession>A0A0F6WAC8</accession>
<dbReference type="InterPro" id="IPR036013">
    <property type="entry name" value="Band_7/SPFH_dom_sf"/>
</dbReference>
<evidence type="ECO:0000256" key="1">
    <source>
        <dbReference type="ARBA" id="ARBA00004167"/>
    </source>
</evidence>
<sequence>MRTIMLTDTQRGLLVRAGRVAGWLEPGQHTLWRATTDVRVLDLNRLAEPWTPELARVVPQGVAESIVVPERAIALVRADGLPAKVLVPGRYLLWQQRAQVTAEIVSTLPTFASGVPEAFVPLVPASLLRTIVVQPWERALLVIDGAAVRLLEPGRHLVWSEGRVVQALPVDLRERETQVVGQEVMTADKVTIRINLVAKTKVVDAQLACAATVDLSAALYTEAQLAARRFVAGHTVDQLLERREDARRVMRESLAERARTWGVEVLELDLKDVVLPGEMKSILNQVIEAEKRAAANVVLRREETAATRSLANTAKLLEQNPTLLRLKELEAWKEIAERVGQVTIVAAPSELMSRLALPGAQR</sequence>
<dbReference type="AlphaFoldDB" id="A0A0F6WAC8"/>
<dbReference type="CDD" id="cd13438">
    <property type="entry name" value="SPFH_eoslipins_u2"/>
    <property type="match status" value="1"/>
</dbReference>
<dbReference type="OrthoDB" id="5501731at2"/>
<comment type="subcellular location">
    <subcellularLocation>
        <location evidence="1">Membrane</location>
        <topology evidence="1">Single-pass membrane protein</topology>
    </subcellularLocation>
</comment>
<dbReference type="Proteomes" id="UP000034883">
    <property type="component" value="Chromosome"/>
</dbReference>
<name>A0A0F6WAC8_9BACT</name>
<reference evidence="4 5" key="1">
    <citation type="submission" date="2015-03" db="EMBL/GenBank/DDBJ databases">
        <title>Genome assembly of Sandaracinus amylolyticus DSM 53668.</title>
        <authorList>
            <person name="Sharma G."/>
            <person name="Subramanian S."/>
        </authorList>
    </citation>
    <scope>NUCLEOTIDE SEQUENCE [LARGE SCALE GENOMIC DNA]</scope>
    <source>
        <strain evidence="4 5">DSM 53668</strain>
    </source>
</reference>
<gene>
    <name evidence="4" type="ORF">DB32_008622</name>
</gene>
<evidence type="ECO:0000259" key="3">
    <source>
        <dbReference type="SMART" id="SM00244"/>
    </source>
</evidence>
<dbReference type="GO" id="GO:0008233">
    <property type="term" value="F:peptidase activity"/>
    <property type="evidence" value="ECO:0007669"/>
    <property type="project" value="UniProtKB-KW"/>
</dbReference>
<feature type="domain" description="Band 7" evidence="3">
    <location>
        <begin position="128"/>
        <end position="287"/>
    </location>
</feature>
<dbReference type="SUPFAM" id="SSF117892">
    <property type="entry name" value="Band 7/SPFH domain"/>
    <property type="match status" value="1"/>
</dbReference>
<dbReference type="InterPro" id="IPR043202">
    <property type="entry name" value="Band-7_stomatin-like"/>
</dbReference>
<dbReference type="GO" id="GO:0006508">
    <property type="term" value="P:proteolysis"/>
    <property type="evidence" value="ECO:0007669"/>
    <property type="project" value="UniProtKB-KW"/>
</dbReference>
<dbReference type="STRING" id="927083.DB32_008622"/>
<keyword evidence="4" id="KW-0645">Protease</keyword>
<dbReference type="SMART" id="SM00244">
    <property type="entry name" value="PHB"/>
    <property type="match status" value="1"/>
</dbReference>
<dbReference type="KEGG" id="samy:DB32_008622"/>
<dbReference type="Gene3D" id="3.30.479.30">
    <property type="entry name" value="Band 7 domain"/>
    <property type="match status" value="1"/>
</dbReference>
<proteinExistence type="inferred from homology"/>
<evidence type="ECO:0000313" key="4">
    <source>
        <dbReference type="EMBL" id="AKF11473.1"/>
    </source>
</evidence>
<dbReference type="InterPro" id="IPR001107">
    <property type="entry name" value="Band_7"/>
</dbReference>
<dbReference type="EMBL" id="CP011125">
    <property type="protein sequence ID" value="AKF11473.1"/>
    <property type="molecule type" value="Genomic_DNA"/>
</dbReference>
<evidence type="ECO:0000256" key="2">
    <source>
        <dbReference type="ARBA" id="ARBA00008164"/>
    </source>
</evidence>
<dbReference type="GO" id="GO:0005886">
    <property type="term" value="C:plasma membrane"/>
    <property type="evidence" value="ECO:0007669"/>
    <property type="project" value="InterPro"/>
</dbReference>
<dbReference type="RefSeq" id="WP_053238336.1">
    <property type="nucleotide sequence ID" value="NZ_CP011125.1"/>
</dbReference>
<dbReference type="PANTHER" id="PTHR10264:SF83">
    <property type="entry name" value="BLL5629 PROTEIN"/>
    <property type="match status" value="1"/>
</dbReference>
<dbReference type="Pfam" id="PF01145">
    <property type="entry name" value="Band_7"/>
    <property type="match status" value="1"/>
</dbReference>
<evidence type="ECO:0000313" key="5">
    <source>
        <dbReference type="Proteomes" id="UP000034883"/>
    </source>
</evidence>
<dbReference type="PANTHER" id="PTHR10264">
    <property type="entry name" value="BAND 7 PROTEIN-RELATED"/>
    <property type="match status" value="1"/>
</dbReference>
<protein>
    <submittedName>
        <fullName evidence="4">Putative stomatin/prohibitin-family membrane protease subunit</fullName>
    </submittedName>
</protein>